<feature type="compositionally biased region" description="Basic and acidic residues" evidence="2">
    <location>
        <begin position="54"/>
        <end position="65"/>
    </location>
</feature>
<dbReference type="CDD" id="cd00067">
    <property type="entry name" value="GAL4"/>
    <property type="match status" value="1"/>
</dbReference>
<feature type="domain" description="Zn(2)-C6 fungal-type" evidence="3">
    <location>
        <begin position="7"/>
        <end position="39"/>
    </location>
</feature>
<dbReference type="InterPro" id="IPR036864">
    <property type="entry name" value="Zn2-C6_fun-type_DNA-bd_sf"/>
</dbReference>
<sequence length="517" mass="55697">MGPSRDACDRCHTMKTRCQRTPQTRECVRCNRLGISCTYSPPGRTGRPLGARKGSSEKGKEETAAKSRKGRIPHMVKTHMPTSMEMTTPGLDHSLPMMPDGNSGVNPSLLGDFDLFSTSAYQAELDYLSFPFMDSFLAESSGDLTFALASAMDSHPSHSSGSSSPAGSSLHSPVTPQQQSFHHSSSHDHRAWSMNSTTDSSDLDSPFPLFTENIFSPSFIPKLPRNQSFPSDERSRDSDGDILVRLLDLQTRISNLVKRLHEDRGSSNDCKDILSAGKSLISLLDSVAAPSRLFSASSSSPFSNSSISEPASPMSSGSSRSISSSPSSGSSASPLSPRTTTIPNNVLVLSLSSCYATLLHAYELLVDSLHQHHNHAHQKFASSTHTPLLSPASSISSFSSEEQQQGYFISNGLRHQAPQTLDSNDVHLKAMAQMVQKLRGALQRCVTRVGQGSGSHGHGALGAKKKQDMDMDMHLGLTGLESCNASASDDLLMGLSRPALLEMGWGGEEGLWQGMNW</sequence>
<dbReference type="GeneID" id="87865232"/>
<dbReference type="Gene3D" id="4.10.240.10">
    <property type="entry name" value="Zn(2)-C6 fungal-type DNA-binding domain"/>
    <property type="match status" value="1"/>
</dbReference>
<dbReference type="AlphaFoldDB" id="A0AAE0JK54"/>
<protein>
    <recommendedName>
        <fullName evidence="3">Zn(2)-C6 fungal-type domain-containing protein</fullName>
    </recommendedName>
</protein>
<reference evidence="4" key="1">
    <citation type="journal article" date="2023" name="Mol. Phylogenet. Evol.">
        <title>Genome-scale phylogeny and comparative genomics of the fungal order Sordariales.</title>
        <authorList>
            <person name="Hensen N."/>
            <person name="Bonometti L."/>
            <person name="Westerberg I."/>
            <person name="Brannstrom I.O."/>
            <person name="Guillou S."/>
            <person name="Cros-Aarteil S."/>
            <person name="Calhoun S."/>
            <person name="Haridas S."/>
            <person name="Kuo A."/>
            <person name="Mondo S."/>
            <person name="Pangilinan J."/>
            <person name="Riley R."/>
            <person name="LaButti K."/>
            <person name="Andreopoulos B."/>
            <person name="Lipzen A."/>
            <person name="Chen C."/>
            <person name="Yan M."/>
            <person name="Daum C."/>
            <person name="Ng V."/>
            <person name="Clum A."/>
            <person name="Steindorff A."/>
            <person name="Ohm R.A."/>
            <person name="Martin F."/>
            <person name="Silar P."/>
            <person name="Natvig D.O."/>
            <person name="Lalanne C."/>
            <person name="Gautier V."/>
            <person name="Ament-Velasquez S.L."/>
            <person name="Kruys A."/>
            <person name="Hutchinson M.I."/>
            <person name="Powell A.J."/>
            <person name="Barry K."/>
            <person name="Miller A.N."/>
            <person name="Grigoriev I.V."/>
            <person name="Debuchy R."/>
            <person name="Gladieux P."/>
            <person name="Hiltunen Thoren M."/>
            <person name="Johannesson H."/>
        </authorList>
    </citation>
    <scope>NUCLEOTIDE SEQUENCE</scope>
    <source>
        <strain evidence="4">CBS 560.94</strain>
    </source>
</reference>
<reference evidence="4" key="2">
    <citation type="submission" date="2023-06" db="EMBL/GenBank/DDBJ databases">
        <authorList>
            <consortium name="Lawrence Berkeley National Laboratory"/>
            <person name="Haridas S."/>
            <person name="Hensen N."/>
            <person name="Bonometti L."/>
            <person name="Westerberg I."/>
            <person name="Brannstrom I.O."/>
            <person name="Guillou S."/>
            <person name="Cros-Aarteil S."/>
            <person name="Calhoun S."/>
            <person name="Kuo A."/>
            <person name="Mondo S."/>
            <person name="Pangilinan J."/>
            <person name="Riley R."/>
            <person name="Labutti K."/>
            <person name="Andreopoulos B."/>
            <person name="Lipzen A."/>
            <person name="Chen C."/>
            <person name="Yanf M."/>
            <person name="Daum C."/>
            <person name="Ng V."/>
            <person name="Clum A."/>
            <person name="Steindorff A."/>
            <person name="Ohm R."/>
            <person name="Martin F."/>
            <person name="Silar P."/>
            <person name="Natvig D."/>
            <person name="Lalanne C."/>
            <person name="Gautier V."/>
            <person name="Ament-Velasquez S.L."/>
            <person name="Kruys A."/>
            <person name="Hutchinson M.I."/>
            <person name="Powell A.J."/>
            <person name="Barry K."/>
            <person name="Miller A.N."/>
            <person name="Grigoriev I.V."/>
            <person name="Debuchy R."/>
            <person name="Gladieux P."/>
            <person name="Thoren M.H."/>
            <person name="Johannesson H."/>
        </authorList>
    </citation>
    <scope>NUCLEOTIDE SEQUENCE</scope>
    <source>
        <strain evidence="4">CBS 560.94</strain>
    </source>
</reference>
<organism evidence="4 5">
    <name type="scientific">Neurospora tetraspora</name>
    <dbReference type="NCBI Taxonomy" id="94610"/>
    <lineage>
        <taxon>Eukaryota</taxon>
        <taxon>Fungi</taxon>
        <taxon>Dikarya</taxon>
        <taxon>Ascomycota</taxon>
        <taxon>Pezizomycotina</taxon>
        <taxon>Sordariomycetes</taxon>
        <taxon>Sordariomycetidae</taxon>
        <taxon>Sordariales</taxon>
        <taxon>Sordariaceae</taxon>
        <taxon>Neurospora</taxon>
    </lineage>
</organism>
<dbReference type="InterPro" id="IPR001138">
    <property type="entry name" value="Zn2Cys6_DnaBD"/>
</dbReference>
<feature type="region of interest" description="Disordered" evidence="2">
    <location>
        <begin position="152"/>
        <end position="197"/>
    </location>
</feature>
<dbReference type="GO" id="GO:0000981">
    <property type="term" value="F:DNA-binding transcription factor activity, RNA polymerase II-specific"/>
    <property type="evidence" value="ECO:0007669"/>
    <property type="project" value="InterPro"/>
</dbReference>
<dbReference type="GO" id="GO:0008270">
    <property type="term" value="F:zinc ion binding"/>
    <property type="evidence" value="ECO:0007669"/>
    <property type="project" value="InterPro"/>
</dbReference>
<dbReference type="Proteomes" id="UP001278500">
    <property type="component" value="Unassembled WGS sequence"/>
</dbReference>
<evidence type="ECO:0000259" key="3">
    <source>
        <dbReference type="PROSITE" id="PS50048"/>
    </source>
</evidence>
<dbReference type="SUPFAM" id="SSF57701">
    <property type="entry name" value="Zn2/Cys6 DNA-binding domain"/>
    <property type="match status" value="1"/>
</dbReference>
<gene>
    <name evidence="4" type="ORF">B0H65DRAFT_506683</name>
</gene>
<keyword evidence="5" id="KW-1185">Reference proteome</keyword>
<comment type="caution">
    <text evidence="4">The sequence shown here is derived from an EMBL/GenBank/DDBJ whole genome shotgun (WGS) entry which is preliminary data.</text>
</comment>
<evidence type="ECO:0000256" key="2">
    <source>
        <dbReference type="SAM" id="MobiDB-lite"/>
    </source>
</evidence>
<dbReference type="EMBL" id="JAUEPP010000002">
    <property type="protein sequence ID" value="KAK3351245.1"/>
    <property type="molecule type" value="Genomic_DNA"/>
</dbReference>
<evidence type="ECO:0000313" key="4">
    <source>
        <dbReference type="EMBL" id="KAK3351245.1"/>
    </source>
</evidence>
<accession>A0AAE0JK54</accession>
<proteinExistence type="predicted"/>
<name>A0AAE0JK54_9PEZI</name>
<feature type="compositionally biased region" description="Low complexity" evidence="2">
    <location>
        <begin position="296"/>
        <end position="337"/>
    </location>
</feature>
<feature type="compositionally biased region" description="Low complexity" evidence="2">
    <location>
        <begin position="152"/>
        <end position="183"/>
    </location>
</feature>
<feature type="region of interest" description="Disordered" evidence="2">
    <location>
        <begin position="296"/>
        <end position="338"/>
    </location>
</feature>
<dbReference type="SMART" id="SM00066">
    <property type="entry name" value="GAL4"/>
    <property type="match status" value="1"/>
</dbReference>
<evidence type="ECO:0000313" key="5">
    <source>
        <dbReference type="Proteomes" id="UP001278500"/>
    </source>
</evidence>
<dbReference type="PROSITE" id="PS00463">
    <property type="entry name" value="ZN2_CY6_FUNGAL_1"/>
    <property type="match status" value="1"/>
</dbReference>
<dbReference type="PROSITE" id="PS50048">
    <property type="entry name" value="ZN2_CY6_FUNGAL_2"/>
    <property type="match status" value="1"/>
</dbReference>
<dbReference type="Pfam" id="PF00172">
    <property type="entry name" value="Zn_clus"/>
    <property type="match status" value="1"/>
</dbReference>
<keyword evidence="1" id="KW-0539">Nucleus</keyword>
<evidence type="ECO:0000256" key="1">
    <source>
        <dbReference type="ARBA" id="ARBA00023242"/>
    </source>
</evidence>
<dbReference type="RefSeq" id="XP_062684540.1">
    <property type="nucleotide sequence ID" value="XM_062828078.1"/>
</dbReference>
<feature type="region of interest" description="Disordered" evidence="2">
    <location>
        <begin position="41"/>
        <end position="70"/>
    </location>
</feature>